<keyword evidence="3" id="KW-0597">Phosphoprotein</keyword>
<dbReference type="PROSITE" id="PS00107">
    <property type="entry name" value="PROTEIN_KINASE_ATP"/>
    <property type="match status" value="1"/>
</dbReference>
<dbReference type="InterPro" id="IPR011009">
    <property type="entry name" value="Kinase-like_dom_sf"/>
</dbReference>
<dbReference type="AlphaFoldDB" id="A0A1Y2BVL5"/>
<evidence type="ECO:0000256" key="7">
    <source>
        <dbReference type="ARBA" id="ARBA00022840"/>
    </source>
</evidence>
<keyword evidence="16" id="KW-1185">Reference proteome</keyword>
<keyword evidence="2" id="KW-0723">Serine/threonine-protein kinase</keyword>
<feature type="binding site" evidence="10">
    <location>
        <position position="208"/>
    </location>
    <ligand>
        <name>ATP</name>
        <dbReference type="ChEBI" id="CHEBI:30616"/>
    </ligand>
</feature>
<dbReference type="Gene3D" id="3.30.200.20">
    <property type="entry name" value="Phosphorylase Kinase, domain 1"/>
    <property type="match status" value="1"/>
</dbReference>
<feature type="compositionally biased region" description="Polar residues" evidence="11">
    <location>
        <begin position="1"/>
        <end position="14"/>
    </location>
</feature>
<dbReference type="PANTHER" id="PTHR24351">
    <property type="entry name" value="RIBOSOMAL PROTEIN S6 KINASE"/>
    <property type="match status" value="1"/>
</dbReference>
<dbReference type="InterPro" id="IPR000719">
    <property type="entry name" value="Prot_kinase_dom"/>
</dbReference>
<comment type="catalytic activity">
    <reaction evidence="9">
        <text>L-seryl-[protein] + ATP = O-phospho-L-seryl-[protein] + ADP + H(+)</text>
        <dbReference type="Rhea" id="RHEA:17989"/>
        <dbReference type="Rhea" id="RHEA-COMP:9863"/>
        <dbReference type="Rhea" id="RHEA-COMP:11604"/>
        <dbReference type="ChEBI" id="CHEBI:15378"/>
        <dbReference type="ChEBI" id="CHEBI:29999"/>
        <dbReference type="ChEBI" id="CHEBI:30616"/>
        <dbReference type="ChEBI" id="CHEBI:83421"/>
        <dbReference type="ChEBI" id="CHEBI:456216"/>
        <dbReference type="EC" id="2.7.11.1"/>
    </reaction>
</comment>
<keyword evidence="4" id="KW-0808">Transferase</keyword>
<evidence type="ECO:0000259" key="14">
    <source>
        <dbReference type="PROSITE" id="PS51285"/>
    </source>
</evidence>
<dbReference type="InterPro" id="IPR000961">
    <property type="entry name" value="AGC-kinase_C"/>
</dbReference>
<reference evidence="15 16" key="1">
    <citation type="submission" date="2016-07" db="EMBL/GenBank/DDBJ databases">
        <title>Pervasive Adenine N6-methylation of Active Genes in Fungi.</title>
        <authorList>
            <consortium name="DOE Joint Genome Institute"/>
            <person name="Mondo S.J."/>
            <person name="Dannebaum R.O."/>
            <person name="Kuo R.C."/>
            <person name="Labutti K."/>
            <person name="Haridas S."/>
            <person name="Kuo A."/>
            <person name="Salamov A."/>
            <person name="Ahrendt S.R."/>
            <person name="Lipzen A."/>
            <person name="Sullivan W."/>
            <person name="Andreopoulos W.B."/>
            <person name="Clum A."/>
            <person name="Lindquist E."/>
            <person name="Daum C."/>
            <person name="Ramamoorthy G.K."/>
            <person name="Gryganskyi A."/>
            <person name="Culley D."/>
            <person name="Magnuson J.K."/>
            <person name="James T.Y."/>
            <person name="O'Malley M.A."/>
            <person name="Stajich J.E."/>
            <person name="Spatafora J.W."/>
            <person name="Visel A."/>
            <person name="Grigoriev I.V."/>
        </authorList>
    </citation>
    <scope>NUCLEOTIDE SEQUENCE [LARGE SCALE GENOMIC DNA]</scope>
    <source>
        <strain evidence="15 16">JEL800</strain>
    </source>
</reference>
<dbReference type="EC" id="2.7.11.1" evidence="1"/>
<dbReference type="InterPro" id="IPR035892">
    <property type="entry name" value="C2_domain_sf"/>
</dbReference>
<name>A0A1Y2BVL5_9FUNG</name>
<dbReference type="SMART" id="SM00133">
    <property type="entry name" value="S_TK_X"/>
    <property type="match status" value="1"/>
</dbReference>
<proteinExistence type="predicted"/>
<feature type="domain" description="AGC-kinase C-terminal" evidence="14">
    <location>
        <begin position="435"/>
        <end position="507"/>
    </location>
</feature>
<dbReference type="PROSITE" id="PS51285">
    <property type="entry name" value="AGC_KINASE_CTER"/>
    <property type="match status" value="1"/>
</dbReference>
<evidence type="ECO:0000256" key="10">
    <source>
        <dbReference type="PROSITE-ProRule" id="PRU10141"/>
    </source>
</evidence>
<dbReference type="Gene3D" id="1.10.510.10">
    <property type="entry name" value="Transferase(Phosphotransferase) domain 1"/>
    <property type="match status" value="1"/>
</dbReference>
<dbReference type="SMART" id="SM00220">
    <property type="entry name" value="S_TKc"/>
    <property type="match status" value="1"/>
</dbReference>
<gene>
    <name evidence="15" type="ORF">BCR33DRAFT_754493</name>
</gene>
<comment type="caution">
    <text evidence="15">The sequence shown here is derived from an EMBL/GenBank/DDBJ whole genome shotgun (WGS) entry which is preliminary data.</text>
</comment>
<dbReference type="GO" id="GO:0004674">
    <property type="term" value="F:protein serine/threonine kinase activity"/>
    <property type="evidence" value="ECO:0007669"/>
    <property type="project" value="UniProtKB-KW"/>
</dbReference>
<dbReference type="OrthoDB" id="63267at2759"/>
<dbReference type="SUPFAM" id="SSF49562">
    <property type="entry name" value="C2 domain (Calcium/lipid-binding domain, CaLB)"/>
    <property type="match status" value="1"/>
</dbReference>
<protein>
    <recommendedName>
        <fullName evidence="1">non-specific serine/threonine protein kinase</fullName>
        <ecNumber evidence="1">2.7.11.1</ecNumber>
    </recommendedName>
</protein>
<feature type="region of interest" description="Disordered" evidence="11">
    <location>
        <begin position="1"/>
        <end position="22"/>
    </location>
</feature>
<dbReference type="GO" id="GO:0005524">
    <property type="term" value="F:ATP binding"/>
    <property type="evidence" value="ECO:0007669"/>
    <property type="project" value="UniProtKB-UniRule"/>
</dbReference>
<dbReference type="PROSITE" id="PS50004">
    <property type="entry name" value="C2"/>
    <property type="match status" value="1"/>
</dbReference>
<dbReference type="InterPro" id="IPR008271">
    <property type="entry name" value="Ser/Thr_kinase_AS"/>
</dbReference>
<evidence type="ECO:0000313" key="15">
    <source>
        <dbReference type="EMBL" id="ORY38812.1"/>
    </source>
</evidence>
<dbReference type="PROSITE" id="PS00108">
    <property type="entry name" value="PROTEIN_KINASE_ST"/>
    <property type="match status" value="1"/>
</dbReference>
<evidence type="ECO:0000256" key="3">
    <source>
        <dbReference type="ARBA" id="ARBA00022553"/>
    </source>
</evidence>
<evidence type="ECO:0000256" key="11">
    <source>
        <dbReference type="SAM" id="MobiDB-lite"/>
    </source>
</evidence>
<dbReference type="InterPro" id="IPR017441">
    <property type="entry name" value="Protein_kinase_ATP_BS"/>
</dbReference>
<dbReference type="Pfam" id="PF00433">
    <property type="entry name" value="Pkinase_C"/>
    <property type="match status" value="1"/>
</dbReference>
<dbReference type="Gene3D" id="2.60.40.150">
    <property type="entry name" value="C2 domain"/>
    <property type="match status" value="1"/>
</dbReference>
<keyword evidence="5 10" id="KW-0547">Nucleotide-binding</keyword>
<dbReference type="InterPro" id="IPR000008">
    <property type="entry name" value="C2_dom"/>
</dbReference>
<evidence type="ECO:0000256" key="1">
    <source>
        <dbReference type="ARBA" id="ARBA00012513"/>
    </source>
</evidence>
<dbReference type="EMBL" id="MCGO01000042">
    <property type="protein sequence ID" value="ORY38812.1"/>
    <property type="molecule type" value="Genomic_DNA"/>
</dbReference>
<evidence type="ECO:0000256" key="9">
    <source>
        <dbReference type="ARBA" id="ARBA00048679"/>
    </source>
</evidence>
<dbReference type="Pfam" id="PF00069">
    <property type="entry name" value="Pkinase"/>
    <property type="match status" value="1"/>
</dbReference>
<dbReference type="FunFam" id="1.10.510.10:FF:000008">
    <property type="entry name" value="Non-specific serine/threonine protein kinase"/>
    <property type="match status" value="1"/>
</dbReference>
<evidence type="ECO:0000256" key="6">
    <source>
        <dbReference type="ARBA" id="ARBA00022777"/>
    </source>
</evidence>
<evidence type="ECO:0000256" key="2">
    <source>
        <dbReference type="ARBA" id="ARBA00022527"/>
    </source>
</evidence>
<dbReference type="STRING" id="329046.A0A1Y2BVL5"/>
<dbReference type="FunFam" id="3.30.200.20:FF:000048">
    <property type="entry name" value="Non-specific serine/threonine protein kinase"/>
    <property type="match status" value="1"/>
</dbReference>
<dbReference type="Proteomes" id="UP000193642">
    <property type="component" value="Unassembled WGS sequence"/>
</dbReference>
<keyword evidence="7 10" id="KW-0067">ATP-binding</keyword>
<evidence type="ECO:0000256" key="5">
    <source>
        <dbReference type="ARBA" id="ARBA00022741"/>
    </source>
</evidence>
<dbReference type="PROSITE" id="PS50011">
    <property type="entry name" value="PROTEIN_KINASE_DOM"/>
    <property type="match status" value="1"/>
</dbReference>
<accession>A0A1Y2BVL5</accession>
<feature type="domain" description="Protein kinase" evidence="13">
    <location>
        <begin position="179"/>
        <end position="434"/>
    </location>
</feature>
<dbReference type="GO" id="GO:0106310">
    <property type="term" value="F:protein serine kinase activity"/>
    <property type="evidence" value="ECO:0007669"/>
    <property type="project" value="RHEA"/>
</dbReference>
<evidence type="ECO:0000259" key="13">
    <source>
        <dbReference type="PROSITE" id="PS50011"/>
    </source>
</evidence>
<dbReference type="Pfam" id="PF00168">
    <property type="entry name" value="C2"/>
    <property type="match status" value="1"/>
</dbReference>
<evidence type="ECO:0000256" key="4">
    <source>
        <dbReference type="ARBA" id="ARBA00022679"/>
    </source>
</evidence>
<evidence type="ECO:0000259" key="12">
    <source>
        <dbReference type="PROSITE" id="PS50004"/>
    </source>
</evidence>
<dbReference type="SUPFAM" id="SSF56112">
    <property type="entry name" value="Protein kinase-like (PK-like)"/>
    <property type="match status" value="1"/>
</dbReference>
<keyword evidence="6 15" id="KW-0418">Kinase</keyword>
<evidence type="ECO:0000313" key="16">
    <source>
        <dbReference type="Proteomes" id="UP000193642"/>
    </source>
</evidence>
<organism evidence="15 16">
    <name type="scientific">Rhizoclosmatium globosum</name>
    <dbReference type="NCBI Taxonomy" id="329046"/>
    <lineage>
        <taxon>Eukaryota</taxon>
        <taxon>Fungi</taxon>
        <taxon>Fungi incertae sedis</taxon>
        <taxon>Chytridiomycota</taxon>
        <taxon>Chytridiomycota incertae sedis</taxon>
        <taxon>Chytridiomycetes</taxon>
        <taxon>Chytridiales</taxon>
        <taxon>Chytriomycetaceae</taxon>
        <taxon>Rhizoclosmatium</taxon>
    </lineage>
</organism>
<dbReference type="InterPro" id="IPR017892">
    <property type="entry name" value="Pkinase_C"/>
</dbReference>
<evidence type="ECO:0000256" key="8">
    <source>
        <dbReference type="ARBA" id="ARBA00047899"/>
    </source>
</evidence>
<comment type="catalytic activity">
    <reaction evidence="8">
        <text>L-threonyl-[protein] + ATP = O-phospho-L-threonyl-[protein] + ADP + H(+)</text>
        <dbReference type="Rhea" id="RHEA:46608"/>
        <dbReference type="Rhea" id="RHEA-COMP:11060"/>
        <dbReference type="Rhea" id="RHEA-COMP:11605"/>
        <dbReference type="ChEBI" id="CHEBI:15378"/>
        <dbReference type="ChEBI" id="CHEBI:30013"/>
        <dbReference type="ChEBI" id="CHEBI:30616"/>
        <dbReference type="ChEBI" id="CHEBI:61977"/>
        <dbReference type="ChEBI" id="CHEBI:456216"/>
        <dbReference type="EC" id="2.7.11.1"/>
    </reaction>
</comment>
<sequence length="536" mass="60907">MASTQSLNTPLSKSQELDTAEKVTKEFEQPGLLYVRIVEARNLNHVANAKALKESQPMPYLVIEFDKNETMSWGKEPKQEEYASAGTIDFNFNTSFDVSRESDLVVTMYQKKALRGDIPVGTVRISPAFDQKEQDEWFKLLPVGSASTPLTTSVGEIRVHILFKEHPKTAVKPLGVDDFEILRVLGKGSFGKVVQVRKKDTGRVYAMKILKKASIVERDEVQHTLAERNVLAKVSHPFIVNIKFSFQTKDKLYLVLAFVNGGELFHHLQMEGRFEESRARMYAAELLSALECLHSFNIIYRDLKPENILLDYSGHIALCDFGLCKLNMKDGHTTNTFCGTPEYLAPEILLNQPYTKAVDWWTLGVLIYEMIVGLPPFYDENHSVMYERILGDELKFPDYMGTAVMDLLKKLLNRDPAQRLGANGAQELKSHPFFAEINWQKLNARKYRPAFRPEVSHAADTSNFDQEFTSEEARDSCVDPHNRLPDSQQAQFAGFSYRKTSAESMQIGSLNGRRGSLPRGSLALRREGHGLRRWEE</sequence>
<feature type="domain" description="C2" evidence="12">
    <location>
        <begin position="13"/>
        <end position="138"/>
    </location>
</feature>